<feature type="domain" description="GP-PDE" evidence="2">
    <location>
        <begin position="30"/>
        <end position="277"/>
    </location>
</feature>
<dbReference type="STRING" id="1747903.ASR47_1002383"/>
<dbReference type="AlphaFoldDB" id="A0A1A7BXW5"/>
<dbReference type="PATRIC" id="fig|1747903.4.peg.833"/>
<comment type="caution">
    <text evidence="3">The sequence shown here is derived from an EMBL/GenBank/DDBJ whole genome shotgun (WGS) entry which is preliminary data.</text>
</comment>
<reference evidence="3 4" key="1">
    <citation type="submission" date="2016-04" db="EMBL/GenBank/DDBJ databases">
        <title>Draft genome sequence of Janthinobacterium psychrotolerans sp. nov., isolated from freshwater sediments in Denmark.</title>
        <authorList>
            <person name="Gong X."/>
            <person name="Skrivergaard S."/>
            <person name="Korsgaard B.S."/>
            <person name="Schreiber L."/>
            <person name="Marshall I.P."/>
            <person name="Finster K."/>
            <person name="Schramm A."/>
        </authorList>
    </citation>
    <scope>NUCLEOTIDE SEQUENCE [LARGE SCALE GENOMIC DNA]</scope>
    <source>
        <strain evidence="3 4">S3-2</strain>
    </source>
</reference>
<dbReference type="SUPFAM" id="SSF51695">
    <property type="entry name" value="PLC-like phosphodiesterases"/>
    <property type="match status" value="1"/>
</dbReference>
<dbReference type="CDD" id="cd08556">
    <property type="entry name" value="GDPD"/>
    <property type="match status" value="1"/>
</dbReference>
<dbReference type="GO" id="GO:0006629">
    <property type="term" value="P:lipid metabolic process"/>
    <property type="evidence" value="ECO:0007669"/>
    <property type="project" value="InterPro"/>
</dbReference>
<dbReference type="PANTHER" id="PTHR46211:SF14">
    <property type="entry name" value="GLYCEROPHOSPHODIESTER PHOSPHODIESTERASE"/>
    <property type="match status" value="1"/>
</dbReference>
<dbReference type="Pfam" id="PF03009">
    <property type="entry name" value="GDPD"/>
    <property type="match status" value="1"/>
</dbReference>
<keyword evidence="1" id="KW-0732">Signal</keyword>
<name>A0A1A7BXW5_9BURK</name>
<organism evidence="3 4">
    <name type="scientific">Janthinobacterium psychrotolerans</name>
    <dbReference type="NCBI Taxonomy" id="1747903"/>
    <lineage>
        <taxon>Bacteria</taxon>
        <taxon>Pseudomonadati</taxon>
        <taxon>Pseudomonadota</taxon>
        <taxon>Betaproteobacteria</taxon>
        <taxon>Burkholderiales</taxon>
        <taxon>Oxalobacteraceae</taxon>
        <taxon>Janthinobacterium</taxon>
    </lineage>
</organism>
<keyword evidence="4" id="KW-1185">Reference proteome</keyword>
<evidence type="ECO:0000259" key="2">
    <source>
        <dbReference type="PROSITE" id="PS51704"/>
    </source>
</evidence>
<evidence type="ECO:0000313" key="3">
    <source>
        <dbReference type="EMBL" id="OBV37325.1"/>
    </source>
</evidence>
<dbReference type="RefSeq" id="WP_082989131.1">
    <property type="nucleotide sequence ID" value="NZ_LOCQ01000061.1"/>
</dbReference>
<dbReference type="EC" id="3.1.4.46" evidence="3"/>
<protein>
    <submittedName>
        <fullName evidence="3">Glycerophosphoryl diester phosphodiesterase</fullName>
        <ecNumber evidence="3">3.1.4.46</ecNumber>
    </submittedName>
</protein>
<gene>
    <name evidence="3" type="ORF">ASR47_1002383</name>
</gene>
<proteinExistence type="predicted"/>
<sequence length="303" mass="32452">MVITRKKNKAVALALLLSLCASLAQAECLGMKVQAHRGAGDAPENSLSALRNAYFGNWDGVETDLQLLGDGNWVVHHDVMTGRVVDTGQPVSVRQMNAEQWRAASMKNRGATTAETPPFVADLADLATPFPAKTLNAEIKDLAPSCAPVEALVRQLRGGIAHGNWFLTSGVPNNLVCARRADPQGYLGLIVFDARNAQAFGANRVSRFIARNARAPKLDKPWLQRVQQQIGMPVGVHVDARSLDANPNLLADAAGLNMPVFVYAVDGDSALAASLLRAQKRSHRWPSGVILDGSGEAFCGMLD</sequence>
<feature type="signal peptide" evidence="1">
    <location>
        <begin position="1"/>
        <end position="26"/>
    </location>
</feature>
<accession>A0A1A7BXW5</accession>
<evidence type="ECO:0000313" key="4">
    <source>
        <dbReference type="Proteomes" id="UP000092713"/>
    </source>
</evidence>
<dbReference type="PROSITE" id="PS51704">
    <property type="entry name" value="GP_PDE"/>
    <property type="match status" value="1"/>
</dbReference>
<evidence type="ECO:0000256" key="1">
    <source>
        <dbReference type="SAM" id="SignalP"/>
    </source>
</evidence>
<dbReference type="OrthoDB" id="8662332at2"/>
<dbReference type="InterPro" id="IPR017946">
    <property type="entry name" value="PLC-like_Pdiesterase_TIM-brl"/>
</dbReference>
<dbReference type="InterPro" id="IPR030395">
    <property type="entry name" value="GP_PDE_dom"/>
</dbReference>
<dbReference type="EMBL" id="LOCQ01000061">
    <property type="protein sequence ID" value="OBV37325.1"/>
    <property type="molecule type" value="Genomic_DNA"/>
</dbReference>
<keyword evidence="3" id="KW-0378">Hydrolase</keyword>
<dbReference type="GO" id="GO:0008889">
    <property type="term" value="F:glycerophosphodiester phosphodiesterase activity"/>
    <property type="evidence" value="ECO:0007669"/>
    <property type="project" value="UniProtKB-EC"/>
</dbReference>
<dbReference type="Proteomes" id="UP000092713">
    <property type="component" value="Unassembled WGS sequence"/>
</dbReference>
<dbReference type="Gene3D" id="3.20.20.190">
    <property type="entry name" value="Phosphatidylinositol (PI) phosphodiesterase"/>
    <property type="match status" value="1"/>
</dbReference>
<feature type="chain" id="PRO_5008355418" evidence="1">
    <location>
        <begin position="27"/>
        <end position="303"/>
    </location>
</feature>
<dbReference type="PANTHER" id="PTHR46211">
    <property type="entry name" value="GLYCEROPHOSPHORYL DIESTER PHOSPHODIESTERASE"/>
    <property type="match status" value="1"/>
</dbReference>